<evidence type="ECO:0008006" key="3">
    <source>
        <dbReference type="Google" id="ProtNLM"/>
    </source>
</evidence>
<dbReference type="Gene3D" id="3.40.50.300">
    <property type="entry name" value="P-loop containing nucleotide triphosphate hydrolases"/>
    <property type="match status" value="1"/>
</dbReference>
<sequence>MEGIDFQWPRPDIRVFFNTCQEQEEMSGSGTSYLNTYFNIEILLFSRLWTEASEIGRIVTRFVSGGAKSQQIGIIIPYEEQKKYLTKYI</sequence>
<keyword evidence="2" id="KW-1185">Reference proteome</keyword>
<comment type="caution">
    <text evidence="1">The sequence shown here is derived from an EMBL/GenBank/DDBJ whole genome shotgun (WGS) entry which is preliminary data.</text>
</comment>
<reference evidence="1 2" key="1">
    <citation type="submission" date="2021-06" db="EMBL/GenBank/DDBJ databases">
        <title>Caerostris darwini draft genome.</title>
        <authorList>
            <person name="Kono N."/>
            <person name="Arakawa K."/>
        </authorList>
    </citation>
    <scope>NUCLEOTIDE SEQUENCE [LARGE SCALE GENOMIC DNA]</scope>
</reference>
<dbReference type="InterPro" id="IPR027417">
    <property type="entry name" value="P-loop_NTPase"/>
</dbReference>
<protein>
    <recommendedName>
        <fullName evidence="3">DNA2/NAM7 helicase-like C-terminal domain-containing protein</fullName>
    </recommendedName>
</protein>
<dbReference type="EMBL" id="BPLQ01015031">
    <property type="protein sequence ID" value="GIY85282.1"/>
    <property type="molecule type" value="Genomic_DNA"/>
</dbReference>
<evidence type="ECO:0000313" key="1">
    <source>
        <dbReference type="EMBL" id="GIY85282.1"/>
    </source>
</evidence>
<accession>A0AAV4WR09</accession>
<organism evidence="1 2">
    <name type="scientific">Caerostris darwini</name>
    <dbReference type="NCBI Taxonomy" id="1538125"/>
    <lineage>
        <taxon>Eukaryota</taxon>
        <taxon>Metazoa</taxon>
        <taxon>Ecdysozoa</taxon>
        <taxon>Arthropoda</taxon>
        <taxon>Chelicerata</taxon>
        <taxon>Arachnida</taxon>
        <taxon>Araneae</taxon>
        <taxon>Araneomorphae</taxon>
        <taxon>Entelegynae</taxon>
        <taxon>Araneoidea</taxon>
        <taxon>Araneidae</taxon>
        <taxon>Caerostris</taxon>
    </lineage>
</organism>
<evidence type="ECO:0000313" key="2">
    <source>
        <dbReference type="Proteomes" id="UP001054837"/>
    </source>
</evidence>
<name>A0AAV4WR09_9ARAC</name>
<proteinExistence type="predicted"/>
<gene>
    <name evidence="1" type="ORF">CDAR_508291</name>
</gene>
<dbReference type="Proteomes" id="UP001054837">
    <property type="component" value="Unassembled WGS sequence"/>
</dbReference>
<dbReference type="AlphaFoldDB" id="A0AAV4WR09"/>